<sequence>MEKNGNGTIVPLENLVKNLVNLKKIFGSNYPFRSCITKNTVEELLEIPHFFQIQKCTLMNIPEVFDIDTFYIYLKKNKI</sequence>
<dbReference type="WBParaSite" id="PS1159_v2.g23624.t1">
    <property type="protein sequence ID" value="PS1159_v2.g23624.t1"/>
    <property type="gene ID" value="PS1159_v2.g23624"/>
</dbReference>
<name>A0AC35G309_9BILA</name>
<reference evidence="2" key="1">
    <citation type="submission" date="2022-11" db="UniProtKB">
        <authorList>
            <consortium name="WormBaseParasite"/>
        </authorList>
    </citation>
    <scope>IDENTIFICATION</scope>
</reference>
<evidence type="ECO:0000313" key="2">
    <source>
        <dbReference type="WBParaSite" id="PS1159_v2.g23624.t1"/>
    </source>
</evidence>
<organism evidence="1 2">
    <name type="scientific">Panagrolaimus sp. PS1159</name>
    <dbReference type="NCBI Taxonomy" id="55785"/>
    <lineage>
        <taxon>Eukaryota</taxon>
        <taxon>Metazoa</taxon>
        <taxon>Ecdysozoa</taxon>
        <taxon>Nematoda</taxon>
        <taxon>Chromadorea</taxon>
        <taxon>Rhabditida</taxon>
        <taxon>Tylenchina</taxon>
        <taxon>Panagrolaimomorpha</taxon>
        <taxon>Panagrolaimoidea</taxon>
        <taxon>Panagrolaimidae</taxon>
        <taxon>Panagrolaimus</taxon>
    </lineage>
</organism>
<evidence type="ECO:0000313" key="1">
    <source>
        <dbReference type="Proteomes" id="UP000887580"/>
    </source>
</evidence>
<proteinExistence type="predicted"/>
<accession>A0AC35G309</accession>
<protein>
    <submittedName>
        <fullName evidence="2">Uncharacterized protein</fullName>
    </submittedName>
</protein>
<dbReference type="Proteomes" id="UP000887580">
    <property type="component" value="Unplaced"/>
</dbReference>